<comment type="caution">
    <text evidence="11">The sequence shown here is derived from an EMBL/GenBank/DDBJ whole genome shotgun (WGS) entry which is preliminary data.</text>
</comment>
<sequence length="855" mass="95359">MINITFGIIGNYCCFKNIVYNGSYATNFSETYDPSIVTMGGNSGWTYFPDMAIIAAVNHINQSPHILPGVHVNLKRFTDCGHYDPSANSDYAGNSGGYASAVTAHDIIEVHKDVVAIVGNQYSSAAKGLNEILSTNKIPVCMASTGSPRFSDRNKYQLIFRTITNHYPRSTLLLLKKWNVRRAAAIYQKDDDYGTLACKAFHKQCEANDIQLVANIGVQTNFDDAAAGWAHQTLLQTDARYITVFGQIQFIDDVLAAVTKLGIFGRKYVWIAANFADTNPRAFTYMNGLIIGETDFMPNNQNLLDNITTLAQYDFGPDFQTYAHDFAVAGFYDCTMLLALGLSQLASQNPEKLAERGFQDEMNFTLFQNLEYSGLIAPGFMTLDAFGDRQSRIAFQSFSGDYLNRTTFAMSSDDYSSIVEYNYSAPAFFGGGTIPPADGSITVITMYYSLKTIEGPIVLSLGISGTLAGFVCLFFLVRYKQEKSVMSASPVDMILFCMASVLIYISLFFNIGIPTCTSCKARISTLTIGVTMLLPPLIIKNAMLAWLFRQNHRLQKKCIDQIWNRVRLLVYGPVCAAACTFLVWVCYARIRPIQLLHGDSAYFQCHVVRDHVRVPTIVLAFNVLIVLVLLVTALFTYRIENTDLNETSKIGFVAVSVIGGFCLVQILSQAPDSMTDFKIDIIVWVANTFILFTVMGVPIINWYQSRTRLPLKHIEPTRRSSVASVQTHNGYRETTHHVVSKYNYIQLNKTSIRCIFQIHARMKLASPWFTATASLHSSGDRKAWVAFTNPTTAWCFPISESFGFVVEGTTATLDLKPFSINQTLVLEFEDADEAQEFEQEFISALGTIQRCDESI</sequence>
<dbReference type="PANTHER" id="PTHR10519:SF20">
    <property type="entry name" value="G-PROTEIN COUPLED RECEPTOR 156-RELATED"/>
    <property type="match status" value="1"/>
</dbReference>
<feature type="transmembrane region" description="Helical" evidence="9">
    <location>
        <begin position="617"/>
        <end position="637"/>
    </location>
</feature>
<keyword evidence="4" id="KW-0297">G-protein coupled receptor</keyword>
<proteinExistence type="predicted"/>
<dbReference type="InterPro" id="IPR017978">
    <property type="entry name" value="GPCR_3_C"/>
</dbReference>
<name>A0A507FGE4_9FUNG</name>
<dbReference type="GO" id="GO:0004965">
    <property type="term" value="F:G protein-coupled GABA receptor activity"/>
    <property type="evidence" value="ECO:0007669"/>
    <property type="project" value="InterPro"/>
</dbReference>
<feature type="transmembrane region" description="Helical" evidence="9">
    <location>
        <begin position="568"/>
        <end position="590"/>
    </location>
</feature>
<dbReference type="OrthoDB" id="2112804at2759"/>
<evidence type="ECO:0000256" key="7">
    <source>
        <dbReference type="ARBA" id="ARBA00023180"/>
    </source>
</evidence>
<feature type="transmembrane region" description="Helical" evidence="9">
    <location>
        <begin position="681"/>
        <end position="703"/>
    </location>
</feature>
<dbReference type="AlphaFoldDB" id="A0A507FGE4"/>
<keyword evidence="5 9" id="KW-0472">Membrane</keyword>
<feature type="transmembrane region" description="Helical" evidence="9">
    <location>
        <begin position="649"/>
        <end position="669"/>
    </location>
</feature>
<protein>
    <recommendedName>
        <fullName evidence="10">G-protein coupled receptors family 3 profile domain-containing protein</fullName>
    </recommendedName>
</protein>
<dbReference type="PROSITE" id="PS50259">
    <property type="entry name" value="G_PROTEIN_RECEP_F3_4"/>
    <property type="match status" value="1"/>
</dbReference>
<feature type="transmembrane region" description="Helical" evidence="9">
    <location>
        <begin position="525"/>
        <end position="548"/>
    </location>
</feature>
<evidence type="ECO:0000256" key="4">
    <source>
        <dbReference type="ARBA" id="ARBA00023040"/>
    </source>
</evidence>
<dbReference type="SUPFAM" id="SSF53822">
    <property type="entry name" value="Periplasmic binding protein-like I"/>
    <property type="match status" value="1"/>
</dbReference>
<dbReference type="PRINTS" id="PR00248">
    <property type="entry name" value="GPCRMGR"/>
</dbReference>
<dbReference type="InterPro" id="IPR002455">
    <property type="entry name" value="GPCR3_GABA-B"/>
</dbReference>
<dbReference type="STRING" id="246404.A0A507FGE4"/>
<gene>
    <name evidence="11" type="ORF">CcCBS67573_g03329</name>
</gene>
<dbReference type="GO" id="GO:0038039">
    <property type="term" value="C:G protein-coupled receptor heterodimeric complex"/>
    <property type="evidence" value="ECO:0007669"/>
    <property type="project" value="TreeGrafter"/>
</dbReference>
<evidence type="ECO:0000313" key="12">
    <source>
        <dbReference type="Proteomes" id="UP000320333"/>
    </source>
</evidence>
<dbReference type="PANTHER" id="PTHR10519">
    <property type="entry name" value="GABA-B RECEPTOR"/>
    <property type="match status" value="1"/>
</dbReference>
<dbReference type="GO" id="GO:0007214">
    <property type="term" value="P:gamma-aminobutyric acid signaling pathway"/>
    <property type="evidence" value="ECO:0007669"/>
    <property type="project" value="TreeGrafter"/>
</dbReference>
<keyword evidence="2 9" id="KW-0812">Transmembrane</keyword>
<dbReference type="Proteomes" id="UP000320333">
    <property type="component" value="Unassembled WGS sequence"/>
</dbReference>
<keyword evidence="6" id="KW-0675">Receptor</keyword>
<feature type="transmembrane region" description="Helical" evidence="9">
    <location>
        <begin position="457"/>
        <end position="479"/>
    </location>
</feature>
<dbReference type="EMBL" id="QEAP01000082">
    <property type="protein sequence ID" value="TPX75419.1"/>
    <property type="molecule type" value="Genomic_DNA"/>
</dbReference>
<evidence type="ECO:0000256" key="2">
    <source>
        <dbReference type="ARBA" id="ARBA00022692"/>
    </source>
</evidence>
<organism evidence="11 12">
    <name type="scientific">Chytriomyces confervae</name>
    <dbReference type="NCBI Taxonomy" id="246404"/>
    <lineage>
        <taxon>Eukaryota</taxon>
        <taxon>Fungi</taxon>
        <taxon>Fungi incertae sedis</taxon>
        <taxon>Chytridiomycota</taxon>
        <taxon>Chytridiomycota incertae sedis</taxon>
        <taxon>Chytridiomycetes</taxon>
        <taxon>Chytridiales</taxon>
        <taxon>Chytriomycetaceae</taxon>
        <taxon>Chytriomyces</taxon>
    </lineage>
</organism>
<dbReference type="Pfam" id="PF01094">
    <property type="entry name" value="ANF_receptor"/>
    <property type="match status" value="1"/>
</dbReference>
<keyword evidence="7" id="KW-0325">Glycoprotein</keyword>
<evidence type="ECO:0000259" key="10">
    <source>
        <dbReference type="PROSITE" id="PS50259"/>
    </source>
</evidence>
<keyword evidence="8" id="KW-0807">Transducer</keyword>
<keyword evidence="3 9" id="KW-1133">Transmembrane helix</keyword>
<dbReference type="InterPro" id="IPR028082">
    <property type="entry name" value="Peripla_BP_I"/>
</dbReference>
<dbReference type="InterPro" id="IPR000337">
    <property type="entry name" value="GPCR_3"/>
</dbReference>
<dbReference type="InterPro" id="IPR001828">
    <property type="entry name" value="ANF_lig-bd_rcpt"/>
</dbReference>
<evidence type="ECO:0000256" key="9">
    <source>
        <dbReference type="SAM" id="Phobius"/>
    </source>
</evidence>
<feature type="transmembrane region" description="Helical" evidence="9">
    <location>
        <begin position="491"/>
        <end position="513"/>
    </location>
</feature>
<keyword evidence="12" id="KW-1185">Reference proteome</keyword>
<dbReference type="Pfam" id="PF00003">
    <property type="entry name" value="7tm_3"/>
    <property type="match status" value="1"/>
</dbReference>
<evidence type="ECO:0000256" key="3">
    <source>
        <dbReference type="ARBA" id="ARBA00022989"/>
    </source>
</evidence>
<reference evidence="11 12" key="1">
    <citation type="journal article" date="2019" name="Sci. Rep.">
        <title>Comparative genomics of chytrid fungi reveal insights into the obligate biotrophic and pathogenic lifestyle of Synchytrium endobioticum.</title>
        <authorList>
            <person name="van de Vossenberg B.T.L.H."/>
            <person name="Warris S."/>
            <person name="Nguyen H.D.T."/>
            <person name="van Gent-Pelzer M.P.E."/>
            <person name="Joly D.L."/>
            <person name="van de Geest H.C."/>
            <person name="Bonants P.J.M."/>
            <person name="Smith D.S."/>
            <person name="Levesque C.A."/>
            <person name="van der Lee T.A.J."/>
        </authorList>
    </citation>
    <scope>NUCLEOTIDE SEQUENCE [LARGE SCALE GENOMIC DNA]</scope>
    <source>
        <strain evidence="11 12">CBS 675.73</strain>
    </source>
</reference>
<evidence type="ECO:0000256" key="6">
    <source>
        <dbReference type="ARBA" id="ARBA00023170"/>
    </source>
</evidence>
<evidence type="ECO:0000256" key="1">
    <source>
        <dbReference type="ARBA" id="ARBA00004141"/>
    </source>
</evidence>
<comment type="subcellular location">
    <subcellularLocation>
        <location evidence="1">Membrane</location>
        <topology evidence="1">Multi-pass membrane protein</topology>
    </subcellularLocation>
</comment>
<feature type="domain" description="G-protein coupled receptors family 3 profile" evidence="10">
    <location>
        <begin position="454"/>
        <end position="696"/>
    </location>
</feature>
<dbReference type="Gene3D" id="3.40.50.2300">
    <property type="match status" value="2"/>
</dbReference>
<evidence type="ECO:0000313" key="11">
    <source>
        <dbReference type="EMBL" id="TPX75419.1"/>
    </source>
</evidence>
<evidence type="ECO:0000256" key="8">
    <source>
        <dbReference type="ARBA" id="ARBA00023224"/>
    </source>
</evidence>
<evidence type="ECO:0000256" key="5">
    <source>
        <dbReference type="ARBA" id="ARBA00023136"/>
    </source>
</evidence>
<accession>A0A507FGE4</accession>